<evidence type="ECO:0000313" key="1">
    <source>
        <dbReference type="EMBL" id="WPL19248.1"/>
    </source>
</evidence>
<evidence type="ECO:0000313" key="2">
    <source>
        <dbReference type="Proteomes" id="UP001432180"/>
    </source>
</evidence>
<evidence type="ECO:0008006" key="3">
    <source>
        <dbReference type="Google" id="ProtNLM"/>
    </source>
</evidence>
<accession>A0ABZ0SF20</accession>
<name>A0ABZ0SF20_9GAMM</name>
<dbReference type="EMBL" id="CP121472">
    <property type="protein sequence ID" value="WPL19248.1"/>
    <property type="molecule type" value="Genomic_DNA"/>
</dbReference>
<keyword evidence="2" id="KW-1185">Reference proteome</keyword>
<reference evidence="1 2" key="1">
    <citation type="journal article" date="2023" name="Microorganisms">
        <title>Thiorhodovibrio frisius and Trv. litoralis spp. nov., Two Novel Members from a Clade of Fastidious Purple Sulfur Bacteria That Exhibit Unique Red-Shifted Light-Harvesting Capabilities.</title>
        <authorList>
            <person name="Methner A."/>
            <person name="Kuzyk S.B."/>
            <person name="Petersen J."/>
            <person name="Bauer S."/>
            <person name="Brinkmann H."/>
            <person name="Sichau K."/>
            <person name="Wanner G."/>
            <person name="Wolf J."/>
            <person name="Neumann-Schaal M."/>
            <person name="Henke P."/>
            <person name="Tank M."/>
            <person name="Sproer C."/>
            <person name="Bunk B."/>
            <person name="Overmann J."/>
        </authorList>
    </citation>
    <scope>NUCLEOTIDE SEQUENCE [LARGE SCALE GENOMIC DNA]</scope>
    <source>
        <strain evidence="1 2">DSM 6702</strain>
    </source>
</reference>
<protein>
    <recommendedName>
        <fullName evidence="3">GTPase</fullName>
    </recommendedName>
</protein>
<organism evidence="1 2">
    <name type="scientific">Thiorhodovibrio winogradskyi</name>
    <dbReference type="NCBI Taxonomy" id="77007"/>
    <lineage>
        <taxon>Bacteria</taxon>
        <taxon>Pseudomonadati</taxon>
        <taxon>Pseudomonadota</taxon>
        <taxon>Gammaproteobacteria</taxon>
        <taxon>Chromatiales</taxon>
        <taxon>Chromatiaceae</taxon>
        <taxon>Thiorhodovibrio</taxon>
    </lineage>
</organism>
<sequence>MNTHNQLVFVYNADSGLFNTMADIGHKLFSPATYSCDLCAITHGLLSERAEWRRFIESLGAPCEFLHRDQFRARFPDARAPLPAIFRWCEGLLLLCADATAIAACESLADLQALILGHCLDER</sequence>
<dbReference type="RefSeq" id="WP_328984997.1">
    <property type="nucleotide sequence ID" value="NZ_CP121472.1"/>
</dbReference>
<proteinExistence type="predicted"/>
<gene>
    <name evidence="1" type="ORF">Thiowin_04360</name>
</gene>
<dbReference type="Proteomes" id="UP001432180">
    <property type="component" value="Chromosome"/>
</dbReference>